<accession>U5LCW3</accession>
<dbReference type="PATRIC" id="fig|1367477.3.peg.2492"/>
<reference evidence="1 2" key="1">
    <citation type="submission" date="2013-07" db="EMBL/GenBank/DDBJ databases">
        <title>Complete genome sequence of Bacillus infantis NRRL B-14911 that has potential to induce cardiac disease by antigenic mimicry.</title>
        <authorList>
            <person name="Massilamany C."/>
            <person name="Smith T.P.L."/>
            <person name="Loy J.D."/>
            <person name="Barletta R."/>
            <person name="Reddy J."/>
        </authorList>
    </citation>
    <scope>NUCLEOTIDE SEQUENCE [LARGE SCALE GENOMIC DNA]</scope>
    <source>
        <strain evidence="1 2">NRRL B-14911</strain>
    </source>
</reference>
<dbReference type="EMBL" id="CP006643">
    <property type="protein sequence ID" value="AGX04452.1"/>
    <property type="molecule type" value="Genomic_DNA"/>
</dbReference>
<name>U5LCW3_9BACI</name>
<protein>
    <submittedName>
        <fullName evidence="1">Uncharacterized protein</fullName>
    </submittedName>
</protein>
<dbReference type="Proteomes" id="UP000017805">
    <property type="component" value="Chromosome"/>
</dbReference>
<gene>
    <name evidence="1" type="ORF">N288_12735</name>
</gene>
<dbReference type="KEGG" id="bif:N288_12735"/>
<dbReference type="AlphaFoldDB" id="U5LCW3"/>
<keyword evidence="2" id="KW-1185">Reference proteome</keyword>
<dbReference type="STRING" id="1367477.N288_12735"/>
<evidence type="ECO:0000313" key="2">
    <source>
        <dbReference type="Proteomes" id="UP000017805"/>
    </source>
</evidence>
<organism evidence="1 2">
    <name type="scientific">Bacillus infantis NRRL B-14911</name>
    <dbReference type="NCBI Taxonomy" id="1367477"/>
    <lineage>
        <taxon>Bacteria</taxon>
        <taxon>Bacillati</taxon>
        <taxon>Bacillota</taxon>
        <taxon>Bacilli</taxon>
        <taxon>Bacillales</taxon>
        <taxon>Bacillaceae</taxon>
        <taxon>Bacillus</taxon>
    </lineage>
</organism>
<evidence type="ECO:0000313" key="1">
    <source>
        <dbReference type="EMBL" id="AGX04452.1"/>
    </source>
</evidence>
<sequence>MNIIIICLLYDKGLLLNSQIFAMGIMLIQPDFFPSPVKFCWTFMLPVNIIIFKSLADINSYTKALKRKSKTDPFFPESFGR</sequence>
<dbReference type="HOGENOM" id="CLU_2566706_0_0_9"/>
<proteinExistence type="predicted"/>